<dbReference type="Pfam" id="PF08281">
    <property type="entry name" value="Sigma70_r4_2"/>
    <property type="match status" value="1"/>
</dbReference>
<dbReference type="NCBIfam" id="TIGR02937">
    <property type="entry name" value="sigma70-ECF"/>
    <property type="match status" value="1"/>
</dbReference>
<dbReference type="InterPro" id="IPR014284">
    <property type="entry name" value="RNA_pol_sigma-70_dom"/>
</dbReference>
<keyword evidence="3" id="KW-0731">Sigma factor</keyword>
<organism evidence="8">
    <name type="scientific">candidate division WOR-3 bacterium</name>
    <dbReference type="NCBI Taxonomy" id="2052148"/>
    <lineage>
        <taxon>Bacteria</taxon>
        <taxon>Bacteria division WOR-3</taxon>
    </lineage>
</organism>
<dbReference type="CDD" id="cd06171">
    <property type="entry name" value="Sigma70_r4"/>
    <property type="match status" value="1"/>
</dbReference>
<keyword evidence="2" id="KW-0805">Transcription regulation</keyword>
<dbReference type="PANTHER" id="PTHR43133:SF8">
    <property type="entry name" value="RNA POLYMERASE SIGMA FACTOR HI_1459-RELATED"/>
    <property type="match status" value="1"/>
</dbReference>
<dbReference type="SUPFAM" id="SSF88659">
    <property type="entry name" value="Sigma3 and sigma4 domains of RNA polymerase sigma factors"/>
    <property type="match status" value="1"/>
</dbReference>
<feature type="domain" description="RNA polymerase sigma-70 region 2" evidence="6">
    <location>
        <begin position="20"/>
        <end position="85"/>
    </location>
</feature>
<evidence type="ECO:0000259" key="6">
    <source>
        <dbReference type="Pfam" id="PF04542"/>
    </source>
</evidence>
<dbReference type="GO" id="GO:0016987">
    <property type="term" value="F:sigma factor activity"/>
    <property type="evidence" value="ECO:0007669"/>
    <property type="project" value="UniProtKB-KW"/>
</dbReference>
<dbReference type="InterPro" id="IPR013325">
    <property type="entry name" value="RNA_pol_sigma_r2"/>
</dbReference>
<dbReference type="EMBL" id="DTMQ01000015">
    <property type="protein sequence ID" value="HGE98915.1"/>
    <property type="molecule type" value="Genomic_DNA"/>
</dbReference>
<dbReference type="Gene3D" id="1.10.1740.10">
    <property type="match status" value="1"/>
</dbReference>
<reference evidence="8" key="1">
    <citation type="journal article" date="2020" name="mSystems">
        <title>Genome- and Community-Level Interaction Insights into Carbon Utilization and Element Cycling Functions of Hydrothermarchaeota in Hydrothermal Sediment.</title>
        <authorList>
            <person name="Zhou Z."/>
            <person name="Liu Y."/>
            <person name="Xu W."/>
            <person name="Pan J."/>
            <person name="Luo Z.H."/>
            <person name="Li M."/>
        </authorList>
    </citation>
    <scope>NUCLEOTIDE SEQUENCE [LARGE SCALE GENOMIC DNA]</scope>
    <source>
        <strain evidence="8">SpSt-906</strain>
    </source>
</reference>
<protein>
    <submittedName>
        <fullName evidence="8">RNA polymerase sigma factor</fullName>
    </submittedName>
</protein>
<keyword evidence="4" id="KW-0238">DNA-binding</keyword>
<dbReference type="GO" id="GO:0003677">
    <property type="term" value="F:DNA binding"/>
    <property type="evidence" value="ECO:0007669"/>
    <property type="project" value="UniProtKB-KW"/>
</dbReference>
<evidence type="ECO:0000256" key="2">
    <source>
        <dbReference type="ARBA" id="ARBA00023015"/>
    </source>
</evidence>
<dbReference type="Gene3D" id="1.10.10.10">
    <property type="entry name" value="Winged helix-like DNA-binding domain superfamily/Winged helix DNA-binding domain"/>
    <property type="match status" value="1"/>
</dbReference>
<comment type="similarity">
    <text evidence="1">Belongs to the sigma-70 factor family. ECF subfamily.</text>
</comment>
<sequence>MDDELLERAKKGDESAIIAIYQKNKDILFAYVQKICRDDNTAEEIVSRTFEKFLTLLPTIKSGNLRGWLFIVARNVLRDFYREREKEISLTETNPFPSPEEMSYEKRDWEEINQALRELPKIYQEILSLYYLKGDSVEEIKKKTGKSESTIWQLLSRARKKLRKIVRNSPWLKKRYPFIGGKDEKK</sequence>
<comment type="caution">
    <text evidence="8">The sequence shown here is derived from an EMBL/GenBank/DDBJ whole genome shotgun (WGS) entry which is preliminary data.</text>
</comment>
<dbReference type="InterPro" id="IPR036388">
    <property type="entry name" value="WH-like_DNA-bd_sf"/>
</dbReference>
<dbReference type="AlphaFoldDB" id="A0A7C3YU22"/>
<gene>
    <name evidence="8" type="ORF">ENX07_02430</name>
</gene>
<evidence type="ECO:0000256" key="1">
    <source>
        <dbReference type="ARBA" id="ARBA00010641"/>
    </source>
</evidence>
<evidence type="ECO:0000256" key="3">
    <source>
        <dbReference type="ARBA" id="ARBA00023082"/>
    </source>
</evidence>
<keyword evidence="5" id="KW-0804">Transcription</keyword>
<dbReference type="Pfam" id="PF04542">
    <property type="entry name" value="Sigma70_r2"/>
    <property type="match status" value="1"/>
</dbReference>
<dbReference type="PANTHER" id="PTHR43133">
    <property type="entry name" value="RNA POLYMERASE ECF-TYPE SIGMA FACTO"/>
    <property type="match status" value="1"/>
</dbReference>
<dbReference type="SUPFAM" id="SSF88946">
    <property type="entry name" value="Sigma2 domain of RNA polymerase sigma factors"/>
    <property type="match status" value="1"/>
</dbReference>
<evidence type="ECO:0000313" key="8">
    <source>
        <dbReference type="EMBL" id="HGE98915.1"/>
    </source>
</evidence>
<evidence type="ECO:0000259" key="7">
    <source>
        <dbReference type="Pfam" id="PF08281"/>
    </source>
</evidence>
<evidence type="ECO:0000256" key="5">
    <source>
        <dbReference type="ARBA" id="ARBA00023163"/>
    </source>
</evidence>
<evidence type="ECO:0000256" key="4">
    <source>
        <dbReference type="ARBA" id="ARBA00023125"/>
    </source>
</evidence>
<dbReference type="InterPro" id="IPR013324">
    <property type="entry name" value="RNA_pol_sigma_r3/r4-like"/>
</dbReference>
<dbReference type="InterPro" id="IPR013249">
    <property type="entry name" value="RNA_pol_sigma70_r4_t2"/>
</dbReference>
<proteinExistence type="inferred from homology"/>
<dbReference type="InterPro" id="IPR007627">
    <property type="entry name" value="RNA_pol_sigma70_r2"/>
</dbReference>
<feature type="domain" description="RNA polymerase sigma factor 70 region 4 type 2" evidence="7">
    <location>
        <begin position="110"/>
        <end position="162"/>
    </location>
</feature>
<dbReference type="InterPro" id="IPR039425">
    <property type="entry name" value="RNA_pol_sigma-70-like"/>
</dbReference>
<name>A0A7C3YU22_UNCW3</name>
<accession>A0A7C3YU22</accession>
<dbReference type="GO" id="GO:0006352">
    <property type="term" value="P:DNA-templated transcription initiation"/>
    <property type="evidence" value="ECO:0007669"/>
    <property type="project" value="InterPro"/>
</dbReference>